<keyword evidence="3" id="KW-0378">Hydrolase</keyword>
<evidence type="ECO:0000259" key="8">
    <source>
        <dbReference type="PROSITE" id="PS50969"/>
    </source>
</evidence>
<feature type="compositionally biased region" description="Polar residues" evidence="7">
    <location>
        <begin position="462"/>
        <end position="478"/>
    </location>
</feature>
<dbReference type="InterPro" id="IPR039189">
    <property type="entry name" value="Fcp1"/>
</dbReference>
<feature type="region of interest" description="Disordered" evidence="7">
    <location>
        <begin position="540"/>
        <end position="561"/>
    </location>
</feature>
<name>A0AA38GD98_TAXCH</name>
<dbReference type="Proteomes" id="UP000824469">
    <property type="component" value="Unassembled WGS sequence"/>
</dbReference>
<evidence type="ECO:0000256" key="4">
    <source>
        <dbReference type="ARBA" id="ARBA00023242"/>
    </source>
</evidence>
<evidence type="ECO:0000256" key="7">
    <source>
        <dbReference type="SAM" id="MobiDB-lite"/>
    </source>
</evidence>
<comment type="subcellular location">
    <subcellularLocation>
        <location evidence="1">Nucleus</location>
    </subcellularLocation>
</comment>
<dbReference type="PANTHER" id="PTHR23081">
    <property type="entry name" value="RNA POLYMERASE II CTD PHOSPHATASE"/>
    <property type="match status" value="1"/>
</dbReference>
<accession>A0AA38GD98</accession>
<evidence type="ECO:0000256" key="6">
    <source>
        <dbReference type="ARBA" id="ARBA00048336"/>
    </source>
</evidence>
<dbReference type="InterPro" id="IPR004274">
    <property type="entry name" value="FCP1_dom"/>
</dbReference>
<dbReference type="InterPro" id="IPR036412">
    <property type="entry name" value="HAD-like_sf"/>
</dbReference>
<dbReference type="SMART" id="SM00577">
    <property type="entry name" value="CPDc"/>
    <property type="match status" value="1"/>
</dbReference>
<dbReference type="InterPro" id="IPR023214">
    <property type="entry name" value="HAD_sf"/>
</dbReference>
<feature type="domain" description="FCP1 homology" evidence="8">
    <location>
        <begin position="140"/>
        <end position="391"/>
    </location>
</feature>
<evidence type="ECO:0000256" key="3">
    <source>
        <dbReference type="ARBA" id="ARBA00022801"/>
    </source>
</evidence>
<dbReference type="OMA" id="SGMYNSC"/>
<protein>
    <recommendedName>
        <fullName evidence="2">protein-serine/threonine phosphatase</fullName>
        <ecNumber evidence="2">3.1.3.16</ecNumber>
    </recommendedName>
</protein>
<evidence type="ECO:0000256" key="1">
    <source>
        <dbReference type="ARBA" id="ARBA00004123"/>
    </source>
</evidence>
<dbReference type="FunFam" id="3.40.50.1000:FF:000035">
    <property type="entry name" value="RNA polymerase II C-terminal domain phosphatase-like 1"/>
    <property type="match status" value="1"/>
</dbReference>
<dbReference type="Pfam" id="PF03031">
    <property type="entry name" value="NIF"/>
    <property type="match status" value="1"/>
</dbReference>
<dbReference type="GO" id="GO:0005634">
    <property type="term" value="C:nucleus"/>
    <property type="evidence" value="ECO:0007669"/>
    <property type="project" value="UniProtKB-SubCell"/>
</dbReference>
<keyword evidence="10" id="KW-1185">Reference proteome</keyword>
<dbReference type="SUPFAM" id="SSF56784">
    <property type="entry name" value="HAD-like"/>
    <property type="match status" value="1"/>
</dbReference>
<feature type="non-terminal residue" evidence="9">
    <location>
        <position position="685"/>
    </location>
</feature>
<dbReference type="GO" id="GO:0008420">
    <property type="term" value="F:RNA polymerase II CTD heptapeptide repeat phosphatase activity"/>
    <property type="evidence" value="ECO:0007669"/>
    <property type="project" value="InterPro"/>
</dbReference>
<evidence type="ECO:0000313" key="9">
    <source>
        <dbReference type="EMBL" id="KAH9321249.1"/>
    </source>
</evidence>
<keyword evidence="4" id="KW-0539">Nucleus</keyword>
<comment type="caution">
    <text evidence="9">The sequence shown here is derived from an EMBL/GenBank/DDBJ whole genome shotgun (WGS) entry which is preliminary data.</text>
</comment>
<feature type="region of interest" description="Disordered" evidence="7">
    <location>
        <begin position="427"/>
        <end position="481"/>
    </location>
</feature>
<dbReference type="AlphaFoldDB" id="A0AA38GD98"/>
<proteinExistence type="predicted"/>
<sequence length="685" mass="77152">MAIESFNSILYYGDARLGEVNIWPQHEDLGLLDTVKEVIRISHLSPGSERCAPLAVLHTITSGGVFIKIEIKEQQPQFDQSPLKQLYMTCLREAKTAIVPVGGRELHLVAMHSKTRRDQLPCFWGYHVPSGMYNSCLGMLNLRCLAIVFDLDETLIVANTLRSFEDRIDALQRKIGAEIDPQRAYGMMAELKRYQEDKAILKQYADTDQVFDNGKLIKAESEVVPPQSDKGHPIVRPLIRMQDKNMILTRINPSVRDTSVLVRLRPAWDDLRSYLTFKGRKRFEVYICTMSERDYALEMWRLLDGEARLINPIELLDRVLCVKPGLRKSLINVFHDGICHPKMAMVIDDRLKVWEDKDQPRVHVVPAFAPYYAPQAETSSAVPVLCVARNVACNVRGGFFKDFDDGLLQKVGDVFYEADIKNLPAAPDVSNYLMSDDDPNVNRDLPLPEGMADSEVERRLTPQESNASMQPETTSNGADHQGFKIMTRPTDQILPAIAPSSSIPGRPSHTDPSTEHIQEYSHGIPAVKTFVPQTLNTLESNVQGSPIREEGEVPESELDPDTRRRLLILQHGQDTGKHNSADPPLPVRPLQITVPPNQAPGGWLGAEEEMSPRELTRPSKGLPVQSDSLSLEKQVQQPSFYHGVENSPAIDRCLDEIKRRLPDEVFFGDERLKNNHMIPDSFSHS</sequence>
<feature type="region of interest" description="Disordered" evidence="7">
    <location>
        <begin position="596"/>
        <end position="624"/>
    </location>
</feature>
<dbReference type="PROSITE" id="PS50969">
    <property type="entry name" value="FCP1"/>
    <property type="match status" value="1"/>
</dbReference>
<evidence type="ECO:0000256" key="2">
    <source>
        <dbReference type="ARBA" id="ARBA00013081"/>
    </source>
</evidence>
<comment type="catalytic activity">
    <reaction evidence="6">
        <text>O-phospho-L-threonyl-[protein] + H2O = L-threonyl-[protein] + phosphate</text>
        <dbReference type="Rhea" id="RHEA:47004"/>
        <dbReference type="Rhea" id="RHEA-COMP:11060"/>
        <dbReference type="Rhea" id="RHEA-COMP:11605"/>
        <dbReference type="ChEBI" id="CHEBI:15377"/>
        <dbReference type="ChEBI" id="CHEBI:30013"/>
        <dbReference type="ChEBI" id="CHEBI:43474"/>
        <dbReference type="ChEBI" id="CHEBI:61977"/>
        <dbReference type="EC" id="3.1.3.16"/>
    </reaction>
</comment>
<comment type="catalytic activity">
    <reaction evidence="5">
        <text>O-phospho-L-seryl-[protein] + H2O = L-seryl-[protein] + phosphate</text>
        <dbReference type="Rhea" id="RHEA:20629"/>
        <dbReference type="Rhea" id="RHEA-COMP:9863"/>
        <dbReference type="Rhea" id="RHEA-COMP:11604"/>
        <dbReference type="ChEBI" id="CHEBI:15377"/>
        <dbReference type="ChEBI" id="CHEBI:29999"/>
        <dbReference type="ChEBI" id="CHEBI:43474"/>
        <dbReference type="ChEBI" id="CHEBI:83421"/>
        <dbReference type="EC" id="3.1.3.16"/>
    </reaction>
</comment>
<evidence type="ECO:0000256" key="5">
    <source>
        <dbReference type="ARBA" id="ARBA00047761"/>
    </source>
</evidence>
<reference evidence="9 10" key="1">
    <citation type="journal article" date="2021" name="Nat. Plants">
        <title>The Taxus genome provides insights into paclitaxel biosynthesis.</title>
        <authorList>
            <person name="Xiong X."/>
            <person name="Gou J."/>
            <person name="Liao Q."/>
            <person name="Li Y."/>
            <person name="Zhou Q."/>
            <person name="Bi G."/>
            <person name="Li C."/>
            <person name="Du R."/>
            <person name="Wang X."/>
            <person name="Sun T."/>
            <person name="Guo L."/>
            <person name="Liang H."/>
            <person name="Lu P."/>
            <person name="Wu Y."/>
            <person name="Zhang Z."/>
            <person name="Ro D.K."/>
            <person name="Shang Y."/>
            <person name="Huang S."/>
            <person name="Yan J."/>
        </authorList>
    </citation>
    <scope>NUCLEOTIDE SEQUENCE [LARGE SCALE GENOMIC DNA]</scope>
    <source>
        <strain evidence="9">Ta-2019</strain>
    </source>
</reference>
<evidence type="ECO:0000313" key="10">
    <source>
        <dbReference type="Proteomes" id="UP000824469"/>
    </source>
</evidence>
<dbReference type="EMBL" id="JAHRHJ020000003">
    <property type="protein sequence ID" value="KAH9321249.1"/>
    <property type="molecule type" value="Genomic_DNA"/>
</dbReference>
<dbReference type="PANTHER" id="PTHR23081:SF0">
    <property type="entry name" value="RNA POLYMERASE II C-TERMINAL DOMAIN PHOSPHATASE-LIKE 1"/>
    <property type="match status" value="1"/>
</dbReference>
<gene>
    <name evidence="9" type="ORF">KI387_015888</name>
</gene>
<organism evidence="9 10">
    <name type="scientific">Taxus chinensis</name>
    <name type="common">Chinese yew</name>
    <name type="synonym">Taxus wallichiana var. chinensis</name>
    <dbReference type="NCBI Taxonomy" id="29808"/>
    <lineage>
        <taxon>Eukaryota</taxon>
        <taxon>Viridiplantae</taxon>
        <taxon>Streptophyta</taxon>
        <taxon>Embryophyta</taxon>
        <taxon>Tracheophyta</taxon>
        <taxon>Spermatophyta</taxon>
        <taxon>Pinopsida</taxon>
        <taxon>Pinidae</taxon>
        <taxon>Conifers II</taxon>
        <taxon>Cupressales</taxon>
        <taxon>Taxaceae</taxon>
        <taxon>Taxus</taxon>
    </lineage>
</organism>
<dbReference type="Gene3D" id="3.40.50.1000">
    <property type="entry name" value="HAD superfamily/HAD-like"/>
    <property type="match status" value="1"/>
</dbReference>
<dbReference type="EC" id="3.1.3.16" evidence="2"/>